<comment type="caution">
    <text evidence="1">The sequence shown here is derived from an EMBL/GenBank/DDBJ whole genome shotgun (WGS) entry which is preliminary data.</text>
</comment>
<evidence type="ECO:0000313" key="2">
    <source>
        <dbReference type="Proteomes" id="UP000634136"/>
    </source>
</evidence>
<evidence type="ECO:0000313" key="1">
    <source>
        <dbReference type="EMBL" id="KAF7801265.1"/>
    </source>
</evidence>
<keyword evidence="2" id="KW-1185">Reference proteome</keyword>
<organism evidence="1 2">
    <name type="scientific">Senna tora</name>
    <dbReference type="NCBI Taxonomy" id="362788"/>
    <lineage>
        <taxon>Eukaryota</taxon>
        <taxon>Viridiplantae</taxon>
        <taxon>Streptophyta</taxon>
        <taxon>Embryophyta</taxon>
        <taxon>Tracheophyta</taxon>
        <taxon>Spermatophyta</taxon>
        <taxon>Magnoliopsida</taxon>
        <taxon>eudicotyledons</taxon>
        <taxon>Gunneridae</taxon>
        <taxon>Pentapetalae</taxon>
        <taxon>rosids</taxon>
        <taxon>fabids</taxon>
        <taxon>Fabales</taxon>
        <taxon>Fabaceae</taxon>
        <taxon>Caesalpinioideae</taxon>
        <taxon>Cassia clade</taxon>
        <taxon>Senna</taxon>
    </lineage>
</organism>
<proteinExistence type="predicted"/>
<dbReference type="Proteomes" id="UP000634136">
    <property type="component" value="Unassembled WGS sequence"/>
</dbReference>
<reference evidence="1" key="1">
    <citation type="submission" date="2020-09" db="EMBL/GenBank/DDBJ databases">
        <title>Genome-Enabled Discovery of Anthraquinone Biosynthesis in Senna tora.</title>
        <authorList>
            <person name="Kang S.-H."/>
            <person name="Pandey R.P."/>
            <person name="Lee C.-M."/>
            <person name="Sim J.-S."/>
            <person name="Jeong J.-T."/>
            <person name="Choi B.-S."/>
            <person name="Jung M."/>
            <person name="Ginzburg D."/>
            <person name="Zhao K."/>
            <person name="Won S.Y."/>
            <person name="Oh T.-J."/>
            <person name="Yu Y."/>
            <person name="Kim N.-H."/>
            <person name="Lee O.R."/>
            <person name="Lee T.-H."/>
            <person name="Bashyal P."/>
            <person name="Kim T.-S."/>
            <person name="Lee W.-H."/>
            <person name="Kawkins C."/>
            <person name="Kim C.-K."/>
            <person name="Kim J.S."/>
            <person name="Ahn B.O."/>
            <person name="Rhee S.Y."/>
            <person name="Sohng J.K."/>
        </authorList>
    </citation>
    <scope>NUCLEOTIDE SEQUENCE</scope>
    <source>
        <tissue evidence="1">Leaf</tissue>
    </source>
</reference>
<name>A0A834SC95_9FABA</name>
<protein>
    <submittedName>
        <fullName evidence="1">Uncharacterized protein</fullName>
    </submittedName>
</protein>
<dbReference type="EMBL" id="JAAIUW010000013">
    <property type="protein sequence ID" value="KAF7801265.1"/>
    <property type="molecule type" value="Genomic_DNA"/>
</dbReference>
<dbReference type="AlphaFoldDB" id="A0A834SC95"/>
<accession>A0A834SC95</accession>
<gene>
    <name evidence="1" type="ORF">G2W53_040376</name>
</gene>
<sequence length="114" mass="12473">MTFIIYIVVFGTIFFTLSSSSIFQALESLPSPIINATVAQRRRRTSYCRSSTQLHLLPPVINAAAPAARRSSSVTVIAGRPDSFSLFNVCSSWTLQMLRGGKICFDRALQATLG</sequence>